<reference evidence="3 4" key="1">
    <citation type="submission" date="2024-10" db="EMBL/GenBank/DDBJ databases">
        <title>Updated reference genomes for cyclostephanoid diatoms.</title>
        <authorList>
            <person name="Roberts W.R."/>
            <person name="Alverson A.J."/>
        </authorList>
    </citation>
    <scope>NUCLEOTIDE SEQUENCE [LARGE SCALE GENOMIC DNA]</scope>
    <source>
        <strain evidence="3 4">AJA228-03</strain>
    </source>
</reference>
<evidence type="ECO:0000313" key="4">
    <source>
        <dbReference type="Proteomes" id="UP001530377"/>
    </source>
</evidence>
<name>A0ABD3RZT7_9STRA</name>
<dbReference type="PANTHER" id="PTHR13789:SF309">
    <property type="entry name" value="PUTATIVE (AFU_ORTHOLOGUE AFUA_6G14510)-RELATED"/>
    <property type="match status" value="1"/>
</dbReference>
<gene>
    <name evidence="3" type="ORF">ACHAXA_002471</name>
</gene>
<evidence type="ECO:0000313" key="3">
    <source>
        <dbReference type="EMBL" id="KAL3817711.1"/>
    </source>
</evidence>
<dbReference type="Gene3D" id="3.50.50.60">
    <property type="entry name" value="FAD/NAD(P)-binding domain"/>
    <property type="match status" value="2"/>
</dbReference>
<evidence type="ECO:0000256" key="2">
    <source>
        <dbReference type="ARBA" id="ARBA00023033"/>
    </source>
</evidence>
<dbReference type="PANTHER" id="PTHR13789">
    <property type="entry name" value="MONOOXYGENASE"/>
    <property type="match status" value="1"/>
</dbReference>
<dbReference type="Proteomes" id="UP001530377">
    <property type="component" value="Unassembled WGS sequence"/>
</dbReference>
<dbReference type="EMBL" id="JALLPB020000094">
    <property type="protein sequence ID" value="KAL3817711.1"/>
    <property type="molecule type" value="Genomic_DNA"/>
</dbReference>
<protein>
    <submittedName>
        <fullName evidence="3">Uncharacterized protein</fullName>
    </submittedName>
</protein>
<organism evidence="3 4">
    <name type="scientific">Cyclostephanos tholiformis</name>
    <dbReference type="NCBI Taxonomy" id="382380"/>
    <lineage>
        <taxon>Eukaryota</taxon>
        <taxon>Sar</taxon>
        <taxon>Stramenopiles</taxon>
        <taxon>Ochrophyta</taxon>
        <taxon>Bacillariophyta</taxon>
        <taxon>Coscinodiscophyceae</taxon>
        <taxon>Thalassiosirophycidae</taxon>
        <taxon>Stephanodiscales</taxon>
        <taxon>Stephanodiscaceae</taxon>
        <taxon>Cyclostephanos</taxon>
    </lineage>
</organism>
<proteinExistence type="predicted"/>
<accession>A0ABD3RZT7</accession>
<comment type="caution">
    <text evidence="3">The sequence shown here is derived from an EMBL/GenBank/DDBJ whole genome shotgun (WGS) entry which is preliminary data.</text>
</comment>
<dbReference type="AlphaFoldDB" id="A0ABD3RZT7"/>
<dbReference type="GO" id="GO:0004497">
    <property type="term" value="F:monooxygenase activity"/>
    <property type="evidence" value="ECO:0007669"/>
    <property type="project" value="UniProtKB-KW"/>
</dbReference>
<keyword evidence="4" id="KW-1185">Reference proteome</keyword>
<dbReference type="InterPro" id="IPR050493">
    <property type="entry name" value="FAD-dep_Monooxygenase_BioMet"/>
</dbReference>
<evidence type="ECO:0000256" key="1">
    <source>
        <dbReference type="ARBA" id="ARBA00023002"/>
    </source>
</evidence>
<keyword evidence="1" id="KW-0560">Oxidoreductase</keyword>
<dbReference type="SUPFAM" id="SSF51905">
    <property type="entry name" value="FAD/NAD(P)-binding domain"/>
    <property type="match status" value="1"/>
</dbReference>
<keyword evidence="2" id="KW-0503">Monooxygenase</keyword>
<dbReference type="InterPro" id="IPR036188">
    <property type="entry name" value="FAD/NAD-bd_sf"/>
</dbReference>
<sequence length="376" mass="38884">MIDAASPPHPNPNPPSEEEDVKIEHHALVTVGGGIGGLILALYLDANYYHHHQPADSDSKHDNNDILSSSSLSLLLSSLLSFNAGIVAGDDNSAIDDVRLLGCGITRSGILGGAIGAMMNLVGRGRKTTMANSGGASSPLLSTTIMGIRRYRLSGRHDACRGVGIAIHFGKRVIGVSGTIVDGSNSNTDSIVGDGSNMARPCRPRTLIEFNDGSKVSCSPLIGADGINSRVCDYMINPIVLRRTVPAASDDDDSGGGGMFLAPLESSTWGAGVVALDSWHIGGGGGNGDVAGEGGNVAMGGKNKNVRPAVLLSDAAHPPVLYIGQGAMMATKDAGTLAMVLREYCPPVVLWATTSPKGGVVELNLSKFSEAMRIYE</sequence>